<organism evidence="5 6">
    <name type="scientific">Rubus argutus</name>
    <name type="common">Southern blackberry</name>
    <dbReference type="NCBI Taxonomy" id="59490"/>
    <lineage>
        <taxon>Eukaryota</taxon>
        <taxon>Viridiplantae</taxon>
        <taxon>Streptophyta</taxon>
        <taxon>Embryophyta</taxon>
        <taxon>Tracheophyta</taxon>
        <taxon>Spermatophyta</taxon>
        <taxon>Magnoliopsida</taxon>
        <taxon>eudicotyledons</taxon>
        <taxon>Gunneridae</taxon>
        <taxon>Pentapetalae</taxon>
        <taxon>rosids</taxon>
        <taxon>fabids</taxon>
        <taxon>Rosales</taxon>
        <taxon>Rosaceae</taxon>
        <taxon>Rosoideae</taxon>
        <taxon>Rosoideae incertae sedis</taxon>
        <taxon>Rubus</taxon>
    </lineage>
</organism>
<protein>
    <recommendedName>
        <fullName evidence="4">Terpene synthase metal-binding domain-containing protein</fullName>
    </recommendedName>
</protein>
<gene>
    <name evidence="5" type="ORF">M0R45_008502</name>
</gene>
<dbReference type="Pfam" id="PF03936">
    <property type="entry name" value="Terpene_synth_C"/>
    <property type="match status" value="1"/>
</dbReference>
<dbReference type="GO" id="GO:0000287">
    <property type="term" value="F:magnesium ion binding"/>
    <property type="evidence" value="ECO:0007669"/>
    <property type="project" value="InterPro"/>
</dbReference>
<feature type="domain" description="Terpene synthase metal-binding" evidence="4">
    <location>
        <begin position="58"/>
        <end position="170"/>
    </location>
</feature>
<proteinExistence type="predicted"/>
<dbReference type="Gene3D" id="1.10.600.10">
    <property type="entry name" value="Farnesyl Diphosphate Synthase"/>
    <property type="match status" value="2"/>
</dbReference>
<accession>A0AAW1Y550</accession>
<dbReference type="GO" id="GO:0010333">
    <property type="term" value="F:terpene synthase activity"/>
    <property type="evidence" value="ECO:0007669"/>
    <property type="project" value="InterPro"/>
</dbReference>
<dbReference type="InterPro" id="IPR050148">
    <property type="entry name" value="Terpene_synthase-like"/>
</dbReference>
<dbReference type="GO" id="GO:0016114">
    <property type="term" value="P:terpenoid biosynthetic process"/>
    <property type="evidence" value="ECO:0007669"/>
    <property type="project" value="InterPro"/>
</dbReference>
<reference evidence="5 6" key="1">
    <citation type="journal article" date="2023" name="G3 (Bethesda)">
        <title>A chromosome-length genome assembly and annotation of blackberry (Rubus argutus, cv. 'Hillquist').</title>
        <authorList>
            <person name="Bruna T."/>
            <person name="Aryal R."/>
            <person name="Dudchenko O."/>
            <person name="Sargent D.J."/>
            <person name="Mead D."/>
            <person name="Buti M."/>
            <person name="Cavallini A."/>
            <person name="Hytonen T."/>
            <person name="Andres J."/>
            <person name="Pham M."/>
            <person name="Weisz D."/>
            <person name="Mascagni F."/>
            <person name="Usai G."/>
            <person name="Natali L."/>
            <person name="Bassil N."/>
            <person name="Fernandez G.E."/>
            <person name="Lomsadze A."/>
            <person name="Armour M."/>
            <person name="Olukolu B."/>
            <person name="Poorten T."/>
            <person name="Britton C."/>
            <person name="Davik J."/>
            <person name="Ashrafi H."/>
            <person name="Aiden E.L."/>
            <person name="Borodovsky M."/>
            <person name="Worthington M."/>
        </authorList>
    </citation>
    <scope>NUCLEOTIDE SEQUENCE [LARGE SCALE GENOMIC DNA]</scope>
    <source>
        <strain evidence="5">PI 553951</strain>
    </source>
</reference>
<keyword evidence="2" id="KW-0479">Metal-binding</keyword>
<comment type="cofactor">
    <cofactor evidence="1">
        <name>Mg(2+)</name>
        <dbReference type="ChEBI" id="CHEBI:18420"/>
    </cofactor>
</comment>
<dbReference type="InterPro" id="IPR008949">
    <property type="entry name" value="Isoprenoid_synthase_dom_sf"/>
</dbReference>
<evidence type="ECO:0000313" key="5">
    <source>
        <dbReference type="EMBL" id="KAK9942857.1"/>
    </source>
</evidence>
<keyword evidence="3" id="KW-0460">Magnesium</keyword>
<keyword evidence="6" id="KW-1185">Reference proteome</keyword>
<name>A0AAW1Y550_RUBAR</name>
<dbReference type="Gene3D" id="1.50.10.130">
    <property type="entry name" value="Terpene synthase, N-terminal domain"/>
    <property type="match status" value="1"/>
</dbReference>
<evidence type="ECO:0000256" key="3">
    <source>
        <dbReference type="ARBA" id="ARBA00022842"/>
    </source>
</evidence>
<evidence type="ECO:0000313" key="6">
    <source>
        <dbReference type="Proteomes" id="UP001457282"/>
    </source>
</evidence>
<dbReference type="PANTHER" id="PTHR31225:SF252">
    <property type="entry name" value="TERPENE SYNTHASE 12-RELATED"/>
    <property type="match status" value="1"/>
</dbReference>
<evidence type="ECO:0000259" key="4">
    <source>
        <dbReference type="Pfam" id="PF03936"/>
    </source>
</evidence>
<evidence type="ECO:0000256" key="2">
    <source>
        <dbReference type="ARBA" id="ARBA00022723"/>
    </source>
</evidence>
<dbReference type="SUPFAM" id="SSF48576">
    <property type="entry name" value="Terpenoid synthases"/>
    <property type="match status" value="1"/>
</dbReference>
<dbReference type="Proteomes" id="UP001457282">
    <property type="component" value="Unassembled WGS sequence"/>
</dbReference>
<evidence type="ECO:0000256" key="1">
    <source>
        <dbReference type="ARBA" id="ARBA00001946"/>
    </source>
</evidence>
<dbReference type="InterPro" id="IPR036965">
    <property type="entry name" value="Terpene_synth_N_sf"/>
</dbReference>
<sequence length="180" mass="21098">MLRLEARWQIEAYSKRADANQVLLEFAKLDYNMVQQTLQRDLNDTSRWWKDMGVAQNNLRKGLTKVCALITTVDDVYDVYGTLDELELFTSAVERWDVNSVEILPDYMKLCFLALYNTVNENLYDTLKEQGVNVLPYVTKAWSDMCKAFLKEAEWCHNKYTPTFEEYLAMHGYQCLGWSS</sequence>
<dbReference type="EMBL" id="JBEDUW010000002">
    <property type="protein sequence ID" value="KAK9942857.1"/>
    <property type="molecule type" value="Genomic_DNA"/>
</dbReference>
<dbReference type="InterPro" id="IPR005630">
    <property type="entry name" value="Terpene_synthase_metal-bd"/>
</dbReference>
<dbReference type="PANTHER" id="PTHR31225">
    <property type="entry name" value="OS04G0344100 PROTEIN-RELATED"/>
    <property type="match status" value="1"/>
</dbReference>
<dbReference type="AlphaFoldDB" id="A0AAW1Y550"/>
<comment type="caution">
    <text evidence="5">The sequence shown here is derived from an EMBL/GenBank/DDBJ whole genome shotgun (WGS) entry which is preliminary data.</text>
</comment>